<dbReference type="PANTHER" id="PTHR20893">
    <property type="entry name" value="LD08641P"/>
    <property type="match status" value="1"/>
</dbReference>
<accession>A0AAD9Q6E9</accession>
<keyword evidence="1" id="KW-0472">Membrane</keyword>
<reference evidence="2" key="1">
    <citation type="journal article" date="2023" name="G3 (Bethesda)">
        <title>Whole genome assembly and annotation of the endangered Caribbean coral Acropora cervicornis.</title>
        <authorList>
            <person name="Selwyn J.D."/>
            <person name="Vollmer S.V."/>
        </authorList>
    </citation>
    <scope>NUCLEOTIDE SEQUENCE</scope>
    <source>
        <strain evidence="2">K2</strain>
    </source>
</reference>
<protein>
    <submittedName>
        <fullName evidence="2">Uncharacterized protein</fullName>
    </submittedName>
</protein>
<dbReference type="AlphaFoldDB" id="A0AAD9Q6E9"/>
<name>A0AAD9Q6E9_ACRCE</name>
<gene>
    <name evidence="2" type="ORF">P5673_022896</name>
</gene>
<keyword evidence="3" id="KW-1185">Reference proteome</keyword>
<proteinExistence type="predicted"/>
<comment type="caution">
    <text evidence="2">The sequence shown here is derived from an EMBL/GenBank/DDBJ whole genome shotgun (WGS) entry which is preliminary data.</text>
</comment>
<organism evidence="2 3">
    <name type="scientific">Acropora cervicornis</name>
    <name type="common">Staghorn coral</name>
    <dbReference type="NCBI Taxonomy" id="6130"/>
    <lineage>
        <taxon>Eukaryota</taxon>
        <taxon>Metazoa</taxon>
        <taxon>Cnidaria</taxon>
        <taxon>Anthozoa</taxon>
        <taxon>Hexacorallia</taxon>
        <taxon>Scleractinia</taxon>
        <taxon>Astrocoeniina</taxon>
        <taxon>Acroporidae</taxon>
        <taxon>Acropora</taxon>
    </lineage>
</organism>
<keyword evidence="1" id="KW-1133">Transmembrane helix</keyword>
<evidence type="ECO:0000313" key="3">
    <source>
        <dbReference type="Proteomes" id="UP001249851"/>
    </source>
</evidence>
<feature type="transmembrane region" description="Helical" evidence="1">
    <location>
        <begin position="72"/>
        <end position="93"/>
    </location>
</feature>
<evidence type="ECO:0000313" key="2">
    <source>
        <dbReference type="EMBL" id="KAK2555551.1"/>
    </source>
</evidence>
<dbReference type="PANTHER" id="PTHR20893:SF2">
    <property type="entry name" value="LD08641P"/>
    <property type="match status" value="1"/>
</dbReference>
<dbReference type="Gene3D" id="2.10.25.10">
    <property type="entry name" value="Laminin"/>
    <property type="match status" value="1"/>
</dbReference>
<dbReference type="Proteomes" id="UP001249851">
    <property type="component" value="Unassembled WGS sequence"/>
</dbReference>
<dbReference type="EMBL" id="JARQWQ010000062">
    <property type="protein sequence ID" value="KAK2555551.1"/>
    <property type="molecule type" value="Genomic_DNA"/>
</dbReference>
<feature type="transmembrane region" description="Helical" evidence="1">
    <location>
        <begin position="48"/>
        <end position="65"/>
    </location>
</feature>
<evidence type="ECO:0000256" key="1">
    <source>
        <dbReference type="SAM" id="Phobius"/>
    </source>
</evidence>
<keyword evidence="1" id="KW-0812">Transmembrane</keyword>
<sequence>MNYLLMKMTEESPGRCPSDCSGHGSCVRGACVCERYLPDSLGVNLFNAYYPLIISGFSVIICFWAEVHLSNIFFGFFVALMFLVLTFFLIYGVEIFYKVRGAFITRDTQPSNVDAIQATISRFGLFSQASLQLVTSLLLLGDIIGHKWKDSLPIEGRNALEIIFRVFELGVALWFPCCLWDWKSPSKLWILNPTRLLVHGGNEERRHLMDPSRPYNCYKSITPSETPEGEK</sequence>
<reference evidence="2" key="2">
    <citation type="journal article" date="2023" name="Science">
        <title>Genomic signatures of disease resistance in endangered staghorn corals.</title>
        <authorList>
            <person name="Vollmer S.V."/>
            <person name="Selwyn J.D."/>
            <person name="Despard B.A."/>
            <person name="Roesel C.L."/>
        </authorList>
    </citation>
    <scope>NUCLEOTIDE SEQUENCE</scope>
    <source>
        <strain evidence="2">K2</strain>
    </source>
</reference>